<feature type="chain" id="PRO_5012115716" evidence="1">
    <location>
        <begin position="24"/>
        <end position="282"/>
    </location>
</feature>
<feature type="signal peptide" evidence="1">
    <location>
        <begin position="1"/>
        <end position="23"/>
    </location>
</feature>
<keyword evidence="3" id="KW-1185">Reference proteome</keyword>
<evidence type="ECO:0000313" key="2">
    <source>
        <dbReference type="EMBL" id="SHH18529.1"/>
    </source>
</evidence>
<dbReference type="PROSITE" id="PS51257">
    <property type="entry name" value="PROKAR_LIPOPROTEIN"/>
    <property type="match status" value="1"/>
</dbReference>
<dbReference type="RefSeq" id="WP_073135645.1">
    <property type="nucleotide sequence ID" value="NZ_FQWQ01000002.1"/>
</dbReference>
<evidence type="ECO:0000313" key="3">
    <source>
        <dbReference type="Proteomes" id="UP000184212"/>
    </source>
</evidence>
<evidence type="ECO:0000256" key="1">
    <source>
        <dbReference type="SAM" id="SignalP"/>
    </source>
</evidence>
<gene>
    <name evidence="2" type="ORF">SAMN04488109_3059</name>
</gene>
<keyword evidence="1" id="KW-0732">Signal</keyword>
<dbReference type="OrthoDB" id="787235at2"/>
<sequence length="282" mass="31713">MKKEWQKRRALLFAALSLTLLLGCEKSITPSPVGVNTQCVIQNETTALSGNAASWKYEYDSKGMPLKITKYGSTGMEVSTLKVNYDSVVNGAGVAKSVMRYDADLSLKTLPNVAHISATDPEGIVMADYKQYFFSYDAKSRISKIREKTMWVGDGEWELTISYNDKNNVTELQYVWVEGPVTGTASITATAYDDKPTPYASMPMWKFLMNNFAWDNYDPEPVLTALSNNNPLDYSFGTGDNFFSRTMTYTYNDQGFPLVRTNTNKNKNGEYTFNQTFSYTCP</sequence>
<organism evidence="2 3">
    <name type="scientific">Chryseolinea serpens</name>
    <dbReference type="NCBI Taxonomy" id="947013"/>
    <lineage>
        <taxon>Bacteria</taxon>
        <taxon>Pseudomonadati</taxon>
        <taxon>Bacteroidota</taxon>
        <taxon>Cytophagia</taxon>
        <taxon>Cytophagales</taxon>
        <taxon>Fulvivirgaceae</taxon>
        <taxon>Chryseolinea</taxon>
    </lineage>
</organism>
<accession>A0A1M5QXV3</accession>
<dbReference type="EMBL" id="FQWQ01000002">
    <property type="protein sequence ID" value="SHH18529.1"/>
    <property type="molecule type" value="Genomic_DNA"/>
</dbReference>
<name>A0A1M5QXV3_9BACT</name>
<protein>
    <submittedName>
        <fullName evidence="2">YD repeat-containing protein</fullName>
    </submittedName>
</protein>
<dbReference type="AlphaFoldDB" id="A0A1M5QXV3"/>
<dbReference type="Proteomes" id="UP000184212">
    <property type="component" value="Unassembled WGS sequence"/>
</dbReference>
<reference evidence="2 3" key="1">
    <citation type="submission" date="2016-11" db="EMBL/GenBank/DDBJ databases">
        <authorList>
            <person name="Jaros S."/>
            <person name="Januszkiewicz K."/>
            <person name="Wedrychowicz H."/>
        </authorList>
    </citation>
    <scope>NUCLEOTIDE SEQUENCE [LARGE SCALE GENOMIC DNA]</scope>
    <source>
        <strain evidence="2 3">DSM 24574</strain>
    </source>
</reference>
<proteinExistence type="predicted"/>